<dbReference type="InterPro" id="IPR001584">
    <property type="entry name" value="Integrase_cat-core"/>
</dbReference>
<evidence type="ECO:0000313" key="3">
    <source>
        <dbReference type="Proteomes" id="UP000005207"/>
    </source>
</evidence>
<organism evidence="2 3">
    <name type="scientific">Oreochromis niloticus</name>
    <name type="common">Nile tilapia</name>
    <name type="synonym">Tilapia nilotica</name>
    <dbReference type="NCBI Taxonomy" id="8128"/>
    <lineage>
        <taxon>Eukaryota</taxon>
        <taxon>Metazoa</taxon>
        <taxon>Chordata</taxon>
        <taxon>Craniata</taxon>
        <taxon>Vertebrata</taxon>
        <taxon>Euteleostomi</taxon>
        <taxon>Actinopterygii</taxon>
        <taxon>Neopterygii</taxon>
        <taxon>Teleostei</taxon>
        <taxon>Neoteleostei</taxon>
        <taxon>Acanthomorphata</taxon>
        <taxon>Ovalentaria</taxon>
        <taxon>Cichlomorphae</taxon>
        <taxon>Cichliformes</taxon>
        <taxon>Cichlidae</taxon>
        <taxon>African cichlids</taxon>
        <taxon>Pseudocrenilabrinae</taxon>
        <taxon>Oreochromini</taxon>
        <taxon>Oreochromis</taxon>
    </lineage>
</organism>
<accession>A0A669B3Z2</accession>
<sequence length="517" mass="58445">MAWRIFISRCKNILNDCTRRLLMDDVGPDVLQLALRRLETMQRSLQWARGRLINVTAADQLLRDLAELIQEVELSTQHGQQGCFGYQAPVVFNRGRGRSLYLITREQLSFLKSCGFTAPQMADILNVSLPTIRRRLRQYHFSRASMYAELTDSALDEHVQDIVAGNEQIGPEAVRASLRVRGLRVQRRRVRASMLRINPGAAALRAVLRRPERRTYQVAGPNSLWHIDGNHKLIRWRIVIHGAIDGYIRLVVFLHASNNNRSSTVLSSFIRAWVSYGVPSRVRTDRGGENNAVCLMMNIFRGFDRGSALRGRSTHNQRIERLWGDLWRGMTNVYCDLFHHLEEEGIIDIDNEMHLWALHYIYLPRINRDLKDFTQQWNNHGLRTERHLSPLQIFVRGSLQQQGRASTAMQDIFQTRAAAAAGTIGGTADGSVTATESETTAAQGLGTDSGGGAHGTDELGLLVNWPERITVPDIEFTLDGPMMEQVVELFNPPSGTRGSHGIELITGLIYFLDSTYH</sequence>
<dbReference type="PROSITE" id="PS50994">
    <property type="entry name" value="INTEGRASE"/>
    <property type="match status" value="1"/>
</dbReference>
<evidence type="ECO:0000259" key="1">
    <source>
        <dbReference type="PROSITE" id="PS50994"/>
    </source>
</evidence>
<dbReference type="PANTHER" id="PTHR46791:SF5">
    <property type="entry name" value="CLR5 DOMAIN-CONTAINING PROTEIN-RELATED"/>
    <property type="match status" value="1"/>
</dbReference>
<dbReference type="GeneTree" id="ENSGT00940000165266"/>
<dbReference type="Ensembl" id="ENSONIT00000055266.1">
    <property type="protein sequence ID" value="ENSONIP00000030185.1"/>
    <property type="gene ID" value="ENSONIG00000040948.1"/>
</dbReference>
<dbReference type="Proteomes" id="UP000005207">
    <property type="component" value="Linkage group LG11"/>
</dbReference>
<dbReference type="InterPro" id="IPR012337">
    <property type="entry name" value="RNaseH-like_sf"/>
</dbReference>
<protein>
    <recommendedName>
        <fullName evidence="1">Integrase catalytic domain-containing protein</fullName>
    </recommendedName>
</protein>
<dbReference type="PANTHER" id="PTHR46791">
    <property type="entry name" value="EXPRESSED PROTEIN"/>
    <property type="match status" value="1"/>
</dbReference>
<reference evidence="2" key="3">
    <citation type="submission" date="2025-09" db="UniProtKB">
        <authorList>
            <consortium name="Ensembl"/>
        </authorList>
    </citation>
    <scope>IDENTIFICATION</scope>
</reference>
<dbReference type="InterPro" id="IPR036397">
    <property type="entry name" value="RNaseH_sf"/>
</dbReference>
<proteinExistence type="predicted"/>
<feature type="domain" description="Integrase catalytic" evidence="1">
    <location>
        <begin position="217"/>
        <end position="398"/>
    </location>
</feature>
<dbReference type="Pfam" id="PF24764">
    <property type="entry name" value="rva_4"/>
    <property type="match status" value="1"/>
</dbReference>
<evidence type="ECO:0000313" key="2">
    <source>
        <dbReference type="Ensembl" id="ENSONIP00000030185.1"/>
    </source>
</evidence>
<name>A0A669B3Z2_ORENI</name>
<keyword evidence="3" id="KW-1185">Reference proteome</keyword>
<dbReference type="GO" id="GO:0003676">
    <property type="term" value="F:nucleic acid binding"/>
    <property type="evidence" value="ECO:0007669"/>
    <property type="project" value="InterPro"/>
</dbReference>
<dbReference type="GO" id="GO:0015074">
    <property type="term" value="P:DNA integration"/>
    <property type="evidence" value="ECO:0007669"/>
    <property type="project" value="InterPro"/>
</dbReference>
<reference evidence="2" key="2">
    <citation type="submission" date="2025-08" db="UniProtKB">
        <authorList>
            <consortium name="Ensembl"/>
        </authorList>
    </citation>
    <scope>IDENTIFICATION</scope>
</reference>
<dbReference type="SUPFAM" id="SSF53098">
    <property type="entry name" value="Ribonuclease H-like"/>
    <property type="match status" value="1"/>
</dbReference>
<reference evidence="3" key="1">
    <citation type="submission" date="2012-01" db="EMBL/GenBank/DDBJ databases">
        <title>The Genome Sequence of Oreochromis niloticus (Nile Tilapia).</title>
        <authorList>
            <consortium name="Broad Institute Genome Assembly Team"/>
            <consortium name="Broad Institute Sequencing Platform"/>
            <person name="Di Palma F."/>
            <person name="Johnson J."/>
            <person name="Lander E.S."/>
            <person name="Lindblad-Toh K."/>
        </authorList>
    </citation>
    <scope>NUCLEOTIDE SEQUENCE [LARGE SCALE GENOMIC DNA]</scope>
</reference>
<dbReference type="Gene3D" id="3.30.420.10">
    <property type="entry name" value="Ribonuclease H-like superfamily/Ribonuclease H"/>
    <property type="match status" value="1"/>
</dbReference>
<dbReference type="InterPro" id="IPR058913">
    <property type="entry name" value="Integrase_dom_put"/>
</dbReference>
<dbReference type="AlphaFoldDB" id="A0A669B3Z2"/>
<dbReference type="InParanoid" id="A0A669B3Z2"/>